<dbReference type="OrthoDB" id="5519740at2759"/>
<dbReference type="PANTHER" id="PTHR33606">
    <property type="entry name" value="PROTEIN YCII"/>
    <property type="match status" value="1"/>
</dbReference>
<evidence type="ECO:0000313" key="2">
    <source>
        <dbReference type="EMBL" id="OMJ68366.1"/>
    </source>
</evidence>
<evidence type="ECO:0000313" key="3">
    <source>
        <dbReference type="Proteomes" id="UP000187209"/>
    </source>
</evidence>
<keyword evidence="3" id="KW-1185">Reference proteome</keyword>
<dbReference type="EMBL" id="MPUH01001343">
    <property type="protein sequence ID" value="OMJ68366.1"/>
    <property type="molecule type" value="Genomic_DNA"/>
</dbReference>
<gene>
    <name evidence="2" type="ORF">SteCoe_34210</name>
</gene>
<dbReference type="SUPFAM" id="SSF54909">
    <property type="entry name" value="Dimeric alpha+beta barrel"/>
    <property type="match status" value="1"/>
</dbReference>
<feature type="domain" description="YCII-related" evidence="1">
    <location>
        <begin position="12"/>
        <end position="91"/>
    </location>
</feature>
<protein>
    <recommendedName>
        <fullName evidence="1">YCII-related domain-containing protein</fullName>
    </recommendedName>
</protein>
<name>A0A1R2AV12_9CILI</name>
<evidence type="ECO:0000259" key="1">
    <source>
        <dbReference type="Pfam" id="PF03795"/>
    </source>
</evidence>
<comment type="caution">
    <text evidence="2">The sequence shown here is derived from an EMBL/GenBank/DDBJ whole genome shotgun (WGS) entry which is preliminary data.</text>
</comment>
<organism evidence="2 3">
    <name type="scientific">Stentor coeruleus</name>
    <dbReference type="NCBI Taxonomy" id="5963"/>
    <lineage>
        <taxon>Eukaryota</taxon>
        <taxon>Sar</taxon>
        <taxon>Alveolata</taxon>
        <taxon>Ciliophora</taxon>
        <taxon>Postciliodesmatophora</taxon>
        <taxon>Heterotrichea</taxon>
        <taxon>Heterotrichida</taxon>
        <taxon>Stentoridae</taxon>
        <taxon>Stentor</taxon>
    </lineage>
</organism>
<dbReference type="Gene3D" id="3.30.70.1060">
    <property type="entry name" value="Dimeric alpha+beta barrel"/>
    <property type="match status" value="1"/>
</dbReference>
<sequence>MLQSSLQRFKHYLLTYKYVADMAAKRGPHREAHIAYAKAFEPKGLLLGGALQDPIDSGILLFDSDEATVKEYARNDPYTKNGLVTDFTVREIMLAFGTIKPK</sequence>
<dbReference type="Proteomes" id="UP000187209">
    <property type="component" value="Unassembled WGS sequence"/>
</dbReference>
<dbReference type="Pfam" id="PF03795">
    <property type="entry name" value="YCII"/>
    <property type="match status" value="1"/>
</dbReference>
<reference evidence="2 3" key="1">
    <citation type="submission" date="2016-11" db="EMBL/GenBank/DDBJ databases">
        <title>The macronuclear genome of Stentor coeruleus: a giant cell with tiny introns.</title>
        <authorList>
            <person name="Slabodnick M."/>
            <person name="Ruby J.G."/>
            <person name="Reiff S.B."/>
            <person name="Swart E.C."/>
            <person name="Gosai S."/>
            <person name="Prabakaran S."/>
            <person name="Witkowska E."/>
            <person name="Larue G.E."/>
            <person name="Fisher S."/>
            <person name="Freeman R.M."/>
            <person name="Gunawardena J."/>
            <person name="Chu W."/>
            <person name="Stover N.A."/>
            <person name="Gregory B.D."/>
            <person name="Nowacki M."/>
            <person name="Derisi J."/>
            <person name="Roy S.W."/>
            <person name="Marshall W.F."/>
            <person name="Sood P."/>
        </authorList>
    </citation>
    <scope>NUCLEOTIDE SEQUENCE [LARGE SCALE GENOMIC DNA]</scope>
    <source>
        <strain evidence="2">WM001</strain>
    </source>
</reference>
<dbReference type="InterPro" id="IPR011008">
    <property type="entry name" value="Dimeric_a/b-barrel"/>
</dbReference>
<dbReference type="InterPro" id="IPR005545">
    <property type="entry name" value="YCII"/>
</dbReference>
<proteinExistence type="predicted"/>
<dbReference type="PANTHER" id="PTHR33606:SF3">
    <property type="entry name" value="PROTEIN YCII"/>
    <property type="match status" value="1"/>
</dbReference>
<dbReference type="InterPro" id="IPR051807">
    <property type="entry name" value="Sec-metab_biosynth-assoc"/>
</dbReference>
<accession>A0A1R2AV12</accession>
<dbReference type="AlphaFoldDB" id="A0A1R2AV12"/>